<evidence type="ECO:0000313" key="1">
    <source>
        <dbReference type="Ensembl" id="ENSLLEP00000000781.1"/>
    </source>
</evidence>
<reference evidence="1" key="2">
    <citation type="submission" date="2025-09" db="UniProtKB">
        <authorList>
            <consortium name="Ensembl"/>
        </authorList>
    </citation>
    <scope>IDENTIFICATION</scope>
</reference>
<name>A0A8C5LQB6_9ANUR</name>
<dbReference type="Proteomes" id="UP000694569">
    <property type="component" value="Unplaced"/>
</dbReference>
<keyword evidence="2" id="KW-1185">Reference proteome</keyword>
<dbReference type="PANTHER" id="PTHR31635">
    <property type="entry name" value="REVERSE TRANSCRIPTASE DOMAIN-CONTAINING PROTEIN-RELATED"/>
    <property type="match status" value="1"/>
</dbReference>
<dbReference type="AlphaFoldDB" id="A0A8C5LQB6"/>
<dbReference type="PANTHER" id="PTHR31635:SF196">
    <property type="entry name" value="REVERSE TRANSCRIPTASE DOMAIN-CONTAINING PROTEIN-RELATED"/>
    <property type="match status" value="1"/>
</dbReference>
<evidence type="ECO:0008006" key="3">
    <source>
        <dbReference type="Google" id="ProtNLM"/>
    </source>
</evidence>
<evidence type="ECO:0000313" key="2">
    <source>
        <dbReference type="Proteomes" id="UP000694569"/>
    </source>
</evidence>
<dbReference type="Ensembl" id="ENSLLET00000000810.1">
    <property type="protein sequence ID" value="ENSLLEP00000000781.1"/>
    <property type="gene ID" value="ENSLLEG00000000508.1"/>
</dbReference>
<accession>A0A8C5LQB6</accession>
<dbReference type="OrthoDB" id="416119at2759"/>
<protein>
    <recommendedName>
        <fullName evidence="3">Reverse transcriptase</fullName>
    </recommendedName>
</protein>
<dbReference type="GeneTree" id="ENSGT00940000165023"/>
<sequence length="226" mass="25756">MVAFKDYGRLSNLKINYLKSHILNVSVPDSRAQALKPYFAFTWAADKIKYLGIWLSSQGSHLFRDNFPPLLTLLQRDLANWNYPHISWLGRIAVIKMNVQPRLLYLLQTIPIDLPRAFLASLRSLVATYIWRGKRPRTSYQVLTRSGAAGGLALPNFSLYHQACHLQRVVEWSREGSVKLWRAVEQELVGRPMTVLPWLPLKVGRKLATFLAICGGNVRNMAPDSD</sequence>
<proteinExistence type="predicted"/>
<organism evidence="1 2">
    <name type="scientific">Leptobrachium leishanense</name>
    <name type="common">Leishan spiny toad</name>
    <dbReference type="NCBI Taxonomy" id="445787"/>
    <lineage>
        <taxon>Eukaryota</taxon>
        <taxon>Metazoa</taxon>
        <taxon>Chordata</taxon>
        <taxon>Craniata</taxon>
        <taxon>Vertebrata</taxon>
        <taxon>Euteleostomi</taxon>
        <taxon>Amphibia</taxon>
        <taxon>Batrachia</taxon>
        <taxon>Anura</taxon>
        <taxon>Pelobatoidea</taxon>
        <taxon>Megophryidae</taxon>
        <taxon>Leptobrachium</taxon>
    </lineage>
</organism>
<reference evidence="1" key="1">
    <citation type="submission" date="2025-08" db="UniProtKB">
        <authorList>
            <consortium name="Ensembl"/>
        </authorList>
    </citation>
    <scope>IDENTIFICATION</scope>
</reference>